<dbReference type="AlphaFoldDB" id="A0A069Q0C8"/>
<organism evidence="3 4">
    <name type="scientific">Caballeronia glathei</name>
    <dbReference type="NCBI Taxonomy" id="60547"/>
    <lineage>
        <taxon>Bacteria</taxon>
        <taxon>Pseudomonadati</taxon>
        <taxon>Pseudomonadota</taxon>
        <taxon>Betaproteobacteria</taxon>
        <taxon>Burkholderiales</taxon>
        <taxon>Burkholderiaceae</taxon>
        <taxon>Caballeronia</taxon>
    </lineage>
</organism>
<evidence type="ECO:0000313" key="4">
    <source>
        <dbReference type="Proteomes" id="UP000027466"/>
    </source>
</evidence>
<proteinExistence type="predicted"/>
<protein>
    <recommendedName>
        <fullName evidence="5">Lipoprotein</fullName>
    </recommendedName>
</protein>
<evidence type="ECO:0000256" key="1">
    <source>
        <dbReference type="SAM" id="MobiDB-lite"/>
    </source>
</evidence>
<evidence type="ECO:0000256" key="2">
    <source>
        <dbReference type="SAM" id="SignalP"/>
    </source>
</evidence>
<gene>
    <name evidence="3" type="ORF">BG61_02565</name>
</gene>
<comment type="caution">
    <text evidence="3">The sequence shown here is derived from an EMBL/GenBank/DDBJ whole genome shotgun (WGS) entry which is preliminary data.</text>
</comment>
<dbReference type="EMBL" id="JFHC01000010">
    <property type="protein sequence ID" value="KDR43161.1"/>
    <property type="molecule type" value="Genomic_DNA"/>
</dbReference>
<dbReference type="Proteomes" id="UP000027466">
    <property type="component" value="Unassembled WGS sequence"/>
</dbReference>
<feature type="region of interest" description="Disordered" evidence="1">
    <location>
        <begin position="33"/>
        <end position="57"/>
    </location>
</feature>
<accession>A0A069Q0C8</accession>
<reference evidence="3 4" key="1">
    <citation type="submission" date="2014-03" db="EMBL/GenBank/DDBJ databases">
        <title>Draft Genome Sequences of Four Burkholderia Strains.</title>
        <authorList>
            <person name="Liu X.Y."/>
            <person name="Li C.X."/>
            <person name="Xu J.H."/>
        </authorList>
    </citation>
    <scope>NUCLEOTIDE SEQUENCE [LARGE SCALE GENOMIC DNA]</scope>
    <source>
        <strain evidence="3 4">DSM 50014</strain>
    </source>
</reference>
<evidence type="ECO:0000313" key="3">
    <source>
        <dbReference type="EMBL" id="KDR43161.1"/>
    </source>
</evidence>
<keyword evidence="4" id="KW-1185">Reference proteome</keyword>
<sequence length="152" mass="16266">MKSNTNSRINRFMIALALGALTLAASAHAWENRGNAGNRDRAGHVRADSIRGDRSRGDDVRIDRSRNDIDVNRNVNVDVRGRDDYHPLATAAAVTATVAVTAAVVGSIARSLPAGCGPVMVDGVAYQQCGNTWYQPQYAGTETQYVVVAAPR</sequence>
<feature type="signal peptide" evidence="2">
    <location>
        <begin position="1"/>
        <end position="29"/>
    </location>
</feature>
<name>A0A069Q0C8_9BURK</name>
<evidence type="ECO:0008006" key="5">
    <source>
        <dbReference type="Google" id="ProtNLM"/>
    </source>
</evidence>
<keyword evidence="2" id="KW-0732">Signal</keyword>
<feature type="chain" id="PRO_5001667744" description="Lipoprotein" evidence="2">
    <location>
        <begin position="30"/>
        <end position="152"/>
    </location>
</feature>
<dbReference type="STRING" id="60547.GCA_000751215_00454"/>
<feature type="compositionally biased region" description="Basic and acidic residues" evidence="1">
    <location>
        <begin position="38"/>
        <end position="57"/>
    </location>
</feature>